<dbReference type="Gene3D" id="3.40.50.300">
    <property type="entry name" value="P-loop containing nucleotide triphosphate hydrolases"/>
    <property type="match status" value="1"/>
</dbReference>
<dbReference type="SMART" id="SM00487">
    <property type="entry name" value="DEXDc"/>
    <property type="match status" value="1"/>
</dbReference>
<keyword evidence="2 6" id="KW-0547">Nucleotide-binding</keyword>
<dbReference type="VEuPathDB" id="ToxoDB:cyc_01296"/>
<keyword evidence="7" id="KW-1185">Reference proteome</keyword>
<keyword evidence="1" id="KW-0378">Hydrolase</keyword>
<dbReference type="InterPro" id="IPR011545">
    <property type="entry name" value="DEAD/DEAH_box_helicase_dom"/>
</dbReference>
<comment type="caution">
    <text evidence="6">The sequence shown here is derived from an EMBL/GenBank/DDBJ whole genome shotgun (WGS) entry which is preliminary data.</text>
</comment>
<evidence type="ECO:0000313" key="7">
    <source>
        <dbReference type="Proteomes" id="UP000095192"/>
    </source>
</evidence>
<dbReference type="GO" id="GO:0016787">
    <property type="term" value="F:hydrolase activity"/>
    <property type="evidence" value="ECO:0007669"/>
    <property type="project" value="UniProtKB-KW"/>
</dbReference>
<sequence>MDTSPNGAYVSAWLHAIMTILLETLSVDDSRVPTRHEKQKMENMNGEERRKFWEARLRRRMQQNLKNVTRIAKCICPHPLHFSIVVNHANHPWRVAEEQQAAVAQVSANAAKGKGNGKSAPKKEKAPVQKKADIIRAKNLAAKEQKTKDVDLERAENLENLLEALCAEKSGSTTKTKNGLISSFVFKNKVYFLTPAALREVLLEALIGAGRRMDLLLGLPAVTRYLKTRQRQKEFAMTVHELLNTAFKELPREKCSSKECFLEVRRLLCLLFRLNIETARMFAAELTGNDIEQIQRSLFALGFKKSASIVFDTWKKTQQQLRLQQQAEGLPRAKTNSKKAAKDHGIADDEHHRVNSTELYDFRIREGQEAEVQLRFMGGDFERSTRPPSLPPDPRVLFIPDYWQSRLFDAVDSYASAFVSAPTASGKTYVCFYAMELVLRDSNEGCVVYVCPNKALAQQVYAEIYGRFSSKSYPATCRKILSAQVLQGVCTPKALDAQVFVTVPHFLELLLLSGHPHHREFCSNIKYVVLDEVHCIGDQAEGPLWERIFQLLPCPFLAMSATVGNAESFMAWLKRSAPHQDIRFVSHTERFSDLHTHVYDEKMIVPLNPVAALHYNKILGEGLAQDFYVPPQDGLQFYHCLSRMLGASHPFTTAFAPEFYFEGTAAITKKQYR</sequence>
<dbReference type="SUPFAM" id="SSF52540">
    <property type="entry name" value="P-loop containing nucleoside triphosphate hydrolases"/>
    <property type="match status" value="1"/>
</dbReference>
<gene>
    <name evidence="6" type="ORF">cyc_01296</name>
</gene>
<dbReference type="InterPro" id="IPR027417">
    <property type="entry name" value="P-loop_NTPase"/>
</dbReference>
<keyword evidence="4" id="KW-0732">Signal</keyword>
<dbReference type="InterPro" id="IPR052431">
    <property type="entry name" value="SKI2_subfamily_helicases"/>
</dbReference>
<accession>A0A1D3D0V0</accession>
<dbReference type="GO" id="GO:0005524">
    <property type="term" value="F:ATP binding"/>
    <property type="evidence" value="ECO:0007669"/>
    <property type="project" value="InterPro"/>
</dbReference>
<organism evidence="6 7">
    <name type="scientific">Cyclospora cayetanensis</name>
    <dbReference type="NCBI Taxonomy" id="88456"/>
    <lineage>
        <taxon>Eukaryota</taxon>
        <taxon>Sar</taxon>
        <taxon>Alveolata</taxon>
        <taxon>Apicomplexa</taxon>
        <taxon>Conoidasida</taxon>
        <taxon>Coccidia</taxon>
        <taxon>Eucoccidiorida</taxon>
        <taxon>Eimeriorina</taxon>
        <taxon>Eimeriidae</taxon>
        <taxon>Cyclospora</taxon>
    </lineage>
</organism>
<evidence type="ECO:0000256" key="1">
    <source>
        <dbReference type="ARBA" id="ARBA00022801"/>
    </source>
</evidence>
<feature type="region of interest" description="Disordered" evidence="3">
    <location>
        <begin position="111"/>
        <end position="130"/>
    </location>
</feature>
<feature type="domain" description="Helicase ATP-binding" evidence="5">
    <location>
        <begin position="408"/>
        <end position="581"/>
    </location>
</feature>
<dbReference type="Pfam" id="PF00270">
    <property type="entry name" value="DEAD"/>
    <property type="match status" value="1"/>
</dbReference>
<proteinExistence type="predicted"/>
<feature type="chain" id="PRO_5008914077" evidence="4">
    <location>
        <begin position="27"/>
        <end position="673"/>
    </location>
</feature>
<dbReference type="InParanoid" id="A0A1D3D0V0"/>
<keyword evidence="2 6" id="KW-0067">ATP-binding</keyword>
<dbReference type="GO" id="GO:0005737">
    <property type="term" value="C:cytoplasm"/>
    <property type="evidence" value="ECO:0007669"/>
    <property type="project" value="TreeGrafter"/>
</dbReference>
<dbReference type="PANTHER" id="PTHR44533">
    <property type="entry name" value="DEAD/H RNA HELICASE, PUTATIVE-RELATED"/>
    <property type="match status" value="1"/>
</dbReference>
<evidence type="ECO:0000259" key="5">
    <source>
        <dbReference type="PROSITE" id="PS51192"/>
    </source>
</evidence>
<keyword evidence="2 6" id="KW-0347">Helicase</keyword>
<evidence type="ECO:0000256" key="3">
    <source>
        <dbReference type="SAM" id="MobiDB-lite"/>
    </source>
</evidence>
<dbReference type="GO" id="GO:0003676">
    <property type="term" value="F:nucleic acid binding"/>
    <property type="evidence" value="ECO:0007669"/>
    <property type="project" value="InterPro"/>
</dbReference>
<dbReference type="PROSITE" id="PS51192">
    <property type="entry name" value="HELICASE_ATP_BIND_1"/>
    <property type="match status" value="1"/>
</dbReference>
<dbReference type="AlphaFoldDB" id="A0A1D3D0V0"/>
<reference evidence="6 7" key="1">
    <citation type="journal article" date="2016" name="BMC Genomics">
        <title>Comparative genomics reveals Cyclospora cayetanensis possesses coccidia-like metabolism and invasion components but unique surface antigens.</title>
        <authorList>
            <person name="Liu S."/>
            <person name="Wang L."/>
            <person name="Zheng H."/>
            <person name="Xu Z."/>
            <person name="Roellig D.M."/>
            <person name="Li N."/>
            <person name="Frace M.A."/>
            <person name="Tang K."/>
            <person name="Arrowood M.J."/>
            <person name="Moss D.M."/>
            <person name="Zhang L."/>
            <person name="Feng Y."/>
            <person name="Xiao L."/>
        </authorList>
    </citation>
    <scope>NUCLEOTIDE SEQUENCE [LARGE SCALE GENOMIC DNA]</scope>
    <source>
        <strain evidence="6 7">CHN_HEN01</strain>
    </source>
</reference>
<feature type="compositionally biased region" description="Basic and acidic residues" evidence="3">
    <location>
        <begin position="121"/>
        <end position="130"/>
    </location>
</feature>
<dbReference type="VEuPathDB" id="ToxoDB:LOC34618323"/>
<feature type="region of interest" description="Disordered" evidence="3">
    <location>
        <begin position="325"/>
        <end position="348"/>
    </location>
</feature>
<evidence type="ECO:0000256" key="4">
    <source>
        <dbReference type="SAM" id="SignalP"/>
    </source>
</evidence>
<dbReference type="GO" id="GO:0004386">
    <property type="term" value="F:helicase activity"/>
    <property type="evidence" value="ECO:0007669"/>
    <property type="project" value="UniProtKB-KW"/>
</dbReference>
<dbReference type="EMBL" id="JROU02001229">
    <property type="protein sequence ID" value="OEH77062.1"/>
    <property type="molecule type" value="Genomic_DNA"/>
</dbReference>
<evidence type="ECO:0000313" key="6">
    <source>
        <dbReference type="EMBL" id="OEH77062.1"/>
    </source>
</evidence>
<protein>
    <submittedName>
        <fullName evidence="6">Dead deah box helicase domain-containing protein</fullName>
    </submittedName>
</protein>
<dbReference type="InterPro" id="IPR014001">
    <property type="entry name" value="Helicase_ATP-bd"/>
</dbReference>
<name>A0A1D3D0V0_9EIME</name>
<dbReference type="Proteomes" id="UP000095192">
    <property type="component" value="Unassembled WGS sequence"/>
</dbReference>
<evidence type="ECO:0000256" key="2">
    <source>
        <dbReference type="ARBA" id="ARBA00022806"/>
    </source>
</evidence>
<dbReference type="PANTHER" id="PTHR44533:SF4">
    <property type="entry name" value="DEAD_H RNA HELICASE, PUTATIVE-RELATED"/>
    <property type="match status" value="1"/>
</dbReference>
<feature type="signal peptide" evidence="4">
    <location>
        <begin position="1"/>
        <end position="26"/>
    </location>
</feature>